<dbReference type="SUPFAM" id="SSF46785">
    <property type="entry name" value="Winged helix' DNA-binding domain"/>
    <property type="match status" value="1"/>
</dbReference>
<evidence type="ECO:0000313" key="5">
    <source>
        <dbReference type="EMBL" id="TDQ53473.1"/>
    </source>
</evidence>
<comment type="caution">
    <text evidence="5">The sequence shown here is derived from an EMBL/GenBank/DDBJ whole genome shotgun (WGS) entry which is preliminary data.</text>
</comment>
<reference evidence="5 6" key="1">
    <citation type="submission" date="2019-03" db="EMBL/GenBank/DDBJ databases">
        <title>Genomic Encyclopedia of Type Strains, Phase IV (KMG-IV): sequencing the most valuable type-strain genomes for metagenomic binning, comparative biology and taxonomic classification.</title>
        <authorList>
            <person name="Goeker M."/>
        </authorList>
    </citation>
    <scope>NUCLEOTIDE SEQUENCE [LARGE SCALE GENOMIC DNA]</scope>
    <source>
        <strain evidence="5 6">DSM 46770</strain>
    </source>
</reference>
<dbReference type="EMBL" id="SNYN01000004">
    <property type="protein sequence ID" value="TDQ53473.1"/>
    <property type="molecule type" value="Genomic_DNA"/>
</dbReference>
<evidence type="ECO:0000256" key="2">
    <source>
        <dbReference type="ARBA" id="ARBA00023125"/>
    </source>
</evidence>
<keyword evidence="3" id="KW-0804">Transcription</keyword>
<sequence>MGDTVGSISAQWREKRPDLDVSTMEVIGRVLRMAALMGQVVEETLAETGLTRPEFEVLSALRRADRGLRPSQLTRETLSSGAATTKRLARLERAGLLTRTASTRDRREIDVRLTDAGRGLVDRLLPERLRVEAAALTPLSAAERDQLATLLARVLSPMEGPDRLSASRP</sequence>
<dbReference type="PRINTS" id="PR00598">
    <property type="entry name" value="HTHMARR"/>
</dbReference>
<name>A0A4R6V135_9ACTN</name>
<dbReference type="PROSITE" id="PS50995">
    <property type="entry name" value="HTH_MARR_2"/>
    <property type="match status" value="1"/>
</dbReference>
<evidence type="ECO:0000256" key="1">
    <source>
        <dbReference type="ARBA" id="ARBA00023015"/>
    </source>
</evidence>
<organism evidence="5 6">
    <name type="scientific">Actinorugispora endophytica</name>
    <dbReference type="NCBI Taxonomy" id="1605990"/>
    <lineage>
        <taxon>Bacteria</taxon>
        <taxon>Bacillati</taxon>
        <taxon>Actinomycetota</taxon>
        <taxon>Actinomycetes</taxon>
        <taxon>Streptosporangiales</taxon>
        <taxon>Nocardiopsidaceae</taxon>
        <taxon>Actinorugispora</taxon>
    </lineage>
</organism>
<dbReference type="PANTHER" id="PTHR42756:SF1">
    <property type="entry name" value="TRANSCRIPTIONAL REPRESSOR OF EMRAB OPERON"/>
    <property type="match status" value="1"/>
</dbReference>
<dbReference type="InterPro" id="IPR036388">
    <property type="entry name" value="WH-like_DNA-bd_sf"/>
</dbReference>
<dbReference type="Gene3D" id="1.10.10.10">
    <property type="entry name" value="Winged helix-like DNA-binding domain superfamily/Winged helix DNA-binding domain"/>
    <property type="match status" value="1"/>
</dbReference>
<dbReference type="Pfam" id="PF12802">
    <property type="entry name" value="MarR_2"/>
    <property type="match status" value="1"/>
</dbReference>
<protein>
    <submittedName>
        <fullName evidence="5">DNA-binding MarR family transcriptional regulator</fullName>
    </submittedName>
</protein>
<dbReference type="InterPro" id="IPR000835">
    <property type="entry name" value="HTH_MarR-typ"/>
</dbReference>
<evidence type="ECO:0000259" key="4">
    <source>
        <dbReference type="PROSITE" id="PS50995"/>
    </source>
</evidence>
<gene>
    <name evidence="5" type="ORF">EV190_104263</name>
</gene>
<keyword evidence="2 5" id="KW-0238">DNA-binding</keyword>
<dbReference type="Proteomes" id="UP000295281">
    <property type="component" value="Unassembled WGS sequence"/>
</dbReference>
<dbReference type="SMART" id="SM00347">
    <property type="entry name" value="HTH_MARR"/>
    <property type="match status" value="1"/>
</dbReference>
<accession>A0A4R6V135</accession>
<dbReference type="GO" id="GO:0003677">
    <property type="term" value="F:DNA binding"/>
    <property type="evidence" value="ECO:0007669"/>
    <property type="project" value="UniProtKB-KW"/>
</dbReference>
<dbReference type="GO" id="GO:0003700">
    <property type="term" value="F:DNA-binding transcription factor activity"/>
    <property type="evidence" value="ECO:0007669"/>
    <property type="project" value="InterPro"/>
</dbReference>
<dbReference type="AlphaFoldDB" id="A0A4R6V135"/>
<dbReference type="InterPro" id="IPR036390">
    <property type="entry name" value="WH_DNA-bd_sf"/>
</dbReference>
<evidence type="ECO:0000313" key="6">
    <source>
        <dbReference type="Proteomes" id="UP000295281"/>
    </source>
</evidence>
<keyword evidence="1" id="KW-0805">Transcription regulation</keyword>
<dbReference type="PANTHER" id="PTHR42756">
    <property type="entry name" value="TRANSCRIPTIONAL REGULATOR, MARR"/>
    <property type="match status" value="1"/>
</dbReference>
<proteinExistence type="predicted"/>
<keyword evidence="6" id="KW-1185">Reference proteome</keyword>
<evidence type="ECO:0000256" key="3">
    <source>
        <dbReference type="ARBA" id="ARBA00023163"/>
    </source>
</evidence>
<dbReference type="RefSeq" id="WP_243742445.1">
    <property type="nucleotide sequence ID" value="NZ_SNYN01000004.1"/>
</dbReference>
<feature type="domain" description="HTH marR-type" evidence="4">
    <location>
        <begin position="23"/>
        <end position="156"/>
    </location>
</feature>